<protein>
    <submittedName>
        <fullName evidence="2">Uncharacterized protein</fullName>
    </submittedName>
</protein>
<dbReference type="AlphaFoldDB" id="A0A7R9GLA8"/>
<keyword evidence="1" id="KW-0472">Membrane</keyword>
<keyword evidence="1" id="KW-1133">Transmembrane helix</keyword>
<evidence type="ECO:0000313" key="2">
    <source>
        <dbReference type="EMBL" id="CAD7285556.1"/>
    </source>
</evidence>
<keyword evidence="3" id="KW-1185">Reference proteome</keyword>
<sequence>MAKDFQDVHLRGNWVIQDIGWHLRDTLDMTSLPLPGHAMVEVTFAIQGNCDKFLATLQGPLIAALMLMLASLWMPPALTLAVAVFNTAVILGLFTYY</sequence>
<organism evidence="2">
    <name type="scientific">Notodromas monacha</name>
    <dbReference type="NCBI Taxonomy" id="399045"/>
    <lineage>
        <taxon>Eukaryota</taxon>
        <taxon>Metazoa</taxon>
        <taxon>Ecdysozoa</taxon>
        <taxon>Arthropoda</taxon>
        <taxon>Crustacea</taxon>
        <taxon>Oligostraca</taxon>
        <taxon>Ostracoda</taxon>
        <taxon>Podocopa</taxon>
        <taxon>Podocopida</taxon>
        <taxon>Cypridocopina</taxon>
        <taxon>Cypridoidea</taxon>
        <taxon>Cyprididae</taxon>
        <taxon>Notodromas</taxon>
    </lineage>
</organism>
<proteinExistence type="predicted"/>
<feature type="transmembrane region" description="Helical" evidence="1">
    <location>
        <begin position="78"/>
        <end position="96"/>
    </location>
</feature>
<name>A0A7R9GLA8_9CRUS</name>
<dbReference type="EMBL" id="CAJPEX010016684">
    <property type="protein sequence ID" value="CAG0925708.1"/>
    <property type="molecule type" value="Genomic_DNA"/>
</dbReference>
<keyword evidence="1" id="KW-0812">Transmembrane</keyword>
<gene>
    <name evidence="2" type="ORF">NMOB1V02_LOCUS13158</name>
</gene>
<dbReference type="EMBL" id="OA898721">
    <property type="protein sequence ID" value="CAD7285556.1"/>
    <property type="molecule type" value="Genomic_DNA"/>
</dbReference>
<evidence type="ECO:0000256" key="1">
    <source>
        <dbReference type="SAM" id="Phobius"/>
    </source>
</evidence>
<evidence type="ECO:0000313" key="3">
    <source>
        <dbReference type="Proteomes" id="UP000678499"/>
    </source>
</evidence>
<reference evidence="2" key="1">
    <citation type="submission" date="2020-11" db="EMBL/GenBank/DDBJ databases">
        <authorList>
            <person name="Tran Van P."/>
        </authorList>
    </citation>
    <scope>NUCLEOTIDE SEQUENCE</scope>
</reference>
<dbReference type="Proteomes" id="UP000678499">
    <property type="component" value="Unassembled WGS sequence"/>
</dbReference>
<accession>A0A7R9GLA8</accession>
<feature type="non-terminal residue" evidence="2">
    <location>
        <position position="1"/>
    </location>
</feature>